<dbReference type="InterPro" id="IPR004528">
    <property type="entry name" value="KdsB"/>
</dbReference>
<dbReference type="GO" id="GO:0016020">
    <property type="term" value="C:membrane"/>
    <property type="evidence" value="ECO:0007669"/>
    <property type="project" value="UniProtKB-SubCell"/>
</dbReference>
<dbReference type="EC" id="2.7.7.38" evidence="5"/>
<comment type="similarity">
    <text evidence="5">Belongs to the KdsB family.</text>
</comment>
<comment type="function">
    <text evidence="5">Activates KDO (a required 8-carbon sugar) for incorporation into bacterial lipopolysaccharide in Gram-negative bacteria.</text>
</comment>
<comment type="subcellular location">
    <subcellularLocation>
        <location evidence="5">Cytoplasm</location>
    </subcellularLocation>
    <subcellularLocation>
        <location evidence="1">Membrane</location>
    </subcellularLocation>
</comment>
<dbReference type="PANTHER" id="PTHR42866">
    <property type="entry name" value="3-DEOXY-MANNO-OCTULOSONATE CYTIDYLYLTRANSFERASE"/>
    <property type="match status" value="1"/>
</dbReference>
<dbReference type="GO" id="GO:0009103">
    <property type="term" value="P:lipopolysaccharide biosynthetic process"/>
    <property type="evidence" value="ECO:0007669"/>
    <property type="project" value="UniProtKB-UniRule"/>
</dbReference>
<dbReference type="InterPro" id="IPR029044">
    <property type="entry name" value="Nucleotide-diphossugar_trans"/>
</dbReference>
<evidence type="ECO:0000256" key="1">
    <source>
        <dbReference type="ARBA" id="ARBA00004370"/>
    </source>
</evidence>
<dbReference type="Gene3D" id="3.90.550.10">
    <property type="entry name" value="Spore Coat Polysaccharide Biosynthesis Protein SpsA, Chain A"/>
    <property type="match status" value="1"/>
</dbReference>
<keyword evidence="2 5" id="KW-0808">Transferase</keyword>
<evidence type="ECO:0000256" key="2">
    <source>
        <dbReference type="ARBA" id="ARBA00022679"/>
    </source>
</evidence>
<dbReference type="PANTHER" id="PTHR42866:SF2">
    <property type="entry name" value="3-DEOXY-MANNO-OCTULOSONATE CYTIDYLYLTRANSFERASE, MITOCHONDRIAL"/>
    <property type="match status" value="1"/>
</dbReference>
<dbReference type="STRING" id="1502745.SAMN02799620_05066"/>
<reference evidence="7" key="1">
    <citation type="submission" date="2016-10" db="EMBL/GenBank/DDBJ databases">
        <authorList>
            <person name="Varghese N."/>
            <person name="Submissions S."/>
        </authorList>
    </citation>
    <scope>NUCLEOTIDE SEQUENCE [LARGE SCALE GENOMIC DNA]</scope>
    <source>
        <strain evidence="7">UNC267MFSha1.1M11</strain>
    </source>
</reference>
<dbReference type="GO" id="GO:0033468">
    <property type="term" value="P:CMP-keto-3-deoxy-D-manno-octulosonic acid biosynthetic process"/>
    <property type="evidence" value="ECO:0007669"/>
    <property type="project" value="UniProtKB-UniRule"/>
</dbReference>
<proteinExistence type="inferred from homology"/>
<accession>A0A1G4WVG2</accession>
<evidence type="ECO:0000256" key="3">
    <source>
        <dbReference type="ARBA" id="ARBA00022695"/>
    </source>
</evidence>
<dbReference type="Proteomes" id="UP000199707">
    <property type="component" value="Unassembled WGS sequence"/>
</dbReference>
<dbReference type="UniPathway" id="UPA00358">
    <property type="reaction ID" value="UER00476"/>
</dbReference>
<protein>
    <recommendedName>
        <fullName evidence="5">3-deoxy-manno-octulosonate cytidylyltransferase</fullName>
        <ecNumber evidence="5">2.7.7.38</ecNumber>
    </recommendedName>
    <alternativeName>
        <fullName evidence="5">CMP-2-keto-3-deoxyoctulosonic acid synthase</fullName>
        <shortName evidence="5">CKS</shortName>
        <shortName evidence="5">CMP-KDO synthase</shortName>
    </alternativeName>
</protein>
<dbReference type="NCBIfam" id="NF003952">
    <property type="entry name" value="PRK05450.1-5"/>
    <property type="match status" value="1"/>
</dbReference>
<evidence type="ECO:0000313" key="7">
    <source>
        <dbReference type="Proteomes" id="UP000199707"/>
    </source>
</evidence>
<dbReference type="SUPFAM" id="SSF53448">
    <property type="entry name" value="Nucleotide-diphospho-sugar transferases"/>
    <property type="match status" value="1"/>
</dbReference>
<dbReference type="CDD" id="cd02517">
    <property type="entry name" value="CMP-KDO-Synthetase"/>
    <property type="match status" value="1"/>
</dbReference>
<keyword evidence="4 5" id="KW-0448">Lipopolysaccharide biosynthesis</keyword>
<evidence type="ECO:0000256" key="5">
    <source>
        <dbReference type="HAMAP-Rule" id="MF_00057"/>
    </source>
</evidence>
<dbReference type="InterPro" id="IPR003329">
    <property type="entry name" value="Cytidylyl_trans"/>
</dbReference>
<dbReference type="GO" id="GO:0008690">
    <property type="term" value="F:3-deoxy-manno-octulosonate cytidylyltransferase activity"/>
    <property type="evidence" value="ECO:0007669"/>
    <property type="project" value="UniProtKB-UniRule"/>
</dbReference>
<keyword evidence="5" id="KW-0963">Cytoplasm</keyword>
<dbReference type="Pfam" id="PF02348">
    <property type="entry name" value="CTP_transf_3"/>
    <property type="match status" value="1"/>
</dbReference>
<dbReference type="NCBIfam" id="TIGR00466">
    <property type="entry name" value="kdsB"/>
    <property type="match status" value="1"/>
</dbReference>
<comment type="pathway">
    <text evidence="5">Nucleotide-sugar biosynthesis; CMP-3-deoxy-D-manno-octulosonate biosynthesis; CMP-3-deoxy-D-manno-octulosonate from 3-deoxy-D-manno-octulosonate and CTP: step 1/1.</text>
</comment>
<dbReference type="AlphaFoldDB" id="A0A1G4WVG2"/>
<dbReference type="FunFam" id="3.90.550.10:FF:000011">
    <property type="entry name" value="3-deoxy-manno-octulosonate cytidylyltransferase"/>
    <property type="match status" value="1"/>
</dbReference>
<gene>
    <name evidence="5" type="primary">kdsB</name>
    <name evidence="6" type="ORF">SAMN02799620_05066</name>
</gene>
<dbReference type="EMBL" id="FMUB01000012">
    <property type="protein sequence ID" value="SCX30451.1"/>
    <property type="molecule type" value="Genomic_DNA"/>
</dbReference>
<evidence type="ECO:0000313" key="6">
    <source>
        <dbReference type="EMBL" id="SCX30451.1"/>
    </source>
</evidence>
<dbReference type="HAMAP" id="MF_00057">
    <property type="entry name" value="KdsB"/>
    <property type="match status" value="1"/>
</dbReference>
<evidence type="ECO:0000256" key="4">
    <source>
        <dbReference type="ARBA" id="ARBA00022985"/>
    </source>
</evidence>
<comment type="catalytic activity">
    <reaction evidence="5">
        <text>3-deoxy-alpha-D-manno-oct-2-ulosonate + CTP = CMP-3-deoxy-beta-D-manno-octulosonate + diphosphate</text>
        <dbReference type="Rhea" id="RHEA:23448"/>
        <dbReference type="ChEBI" id="CHEBI:33019"/>
        <dbReference type="ChEBI" id="CHEBI:37563"/>
        <dbReference type="ChEBI" id="CHEBI:85986"/>
        <dbReference type="ChEBI" id="CHEBI:85987"/>
        <dbReference type="EC" id="2.7.7.38"/>
    </reaction>
</comment>
<keyword evidence="3 5" id="KW-0548">Nucleotidyltransferase</keyword>
<sequence length="256" mass="28486">MQSSDRTIRVVIPARFGSQRLPAKPLVDLAGKPMIVRVFEAVRAGLGNEDIVVAVDDDRIMRVLDEHEVPATMTSPTCASGTDRVAEVSRIRRWDSDDVVINVQGDEPLLPPDLLAAFADFCSKRDDFTMATIAVPVKELHEISDPNVVKLAVRGDGTAITFSRAPIPFDRDHDPSAWDTKNYRRHIGIYAYRNDVLQRLTATPQCALERIESLEQLRALWLNIAIHVMDWDVAPPGGVDTPEDVARVTTHLMSRS</sequence>
<dbReference type="GO" id="GO:0005829">
    <property type="term" value="C:cytosol"/>
    <property type="evidence" value="ECO:0007669"/>
    <property type="project" value="TreeGrafter"/>
</dbReference>
<organism evidence="6 7">
    <name type="scientific">Mycolicibacterium fluoranthenivorans</name>
    <dbReference type="NCBI Taxonomy" id="258505"/>
    <lineage>
        <taxon>Bacteria</taxon>
        <taxon>Bacillati</taxon>
        <taxon>Actinomycetota</taxon>
        <taxon>Actinomycetes</taxon>
        <taxon>Mycobacteriales</taxon>
        <taxon>Mycobacteriaceae</taxon>
        <taxon>Mycolicibacterium</taxon>
    </lineage>
</organism>
<name>A0A1G4WVG2_9MYCO</name>
<dbReference type="RefSeq" id="WP_090362871.1">
    <property type="nucleotide sequence ID" value="NZ_FMUB01000012.1"/>
</dbReference>